<evidence type="ECO:0000313" key="1">
    <source>
        <dbReference type="EMBL" id="ABM81178.1"/>
    </source>
</evidence>
<dbReference type="EnsemblBacteria" id="ABM81178">
    <property type="protein sequence ID" value="ABM81178"/>
    <property type="gene ID" value="Hbut_1350"/>
</dbReference>
<dbReference type="RefSeq" id="WP_011822496.1">
    <property type="nucleotide sequence ID" value="NC_008818.1"/>
</dbReference>
<proteinExistence type="predicted"/>
<dbReference type="KEGG" id="hbu:Hbut_1350"/>
<dbReference type="Proteomes" id="UP000002593">
    <property type="component" value="Chromosome"/>
</dbReference>
<reference evidence="1 2" key="1">
    <citation type="journal article" date="2007" name="Archaea">
        <title>The genome of Hyperthermus butylicus: a sulfur-reducing, peptide fermenting, neutrophilic Crenarchaeote growing up to 108 degrees C.</title>
        <authorList>
            <person name="Brugger K."/>
            <person name="Chen L."/>
            <person name="Stark M."/>
            <person name="Zibat A."/>
            <person name="Redder P."/>
            <person name="Ruepp A."/>
            <person name="Awayez M."/>
            <person name="She Q."/>
            <person name="Garrett R.A."/>
            <person name="Klenk H.P."/>
        </authorList>
    </citation>
    <scope>NUCLEOTIDE SEQUENCE [LARGE SCALE GENOMIC DNA]</scope>
    <source>
        <strain evidence="2">DSM 5456 / JCM 9403 / PLM1-5</strain>
    </source>
</reference>
<keyword evidence="2" id="KW-1185">Reference proteome</keyword>
<accession>A2BMG7</accession>
<dbReference type="HOGENOM" id="CLU_1559454_0_0_2"/>
<name>A2BMG7_HYPBU</name>
<evidence type="ECO:0000313" key="2">
    <source>
        <dbReference type="Proteomes" id="UP000002593"/>
    </source>
</evidence>
<protein>
    <submittedName>
        <fullName evidence="1">Uncharacterized protein</fullName>
    </submittedName>
</protein>
<dbReference type="eggNOG" id="arCOG03754">
    <property type="taxonomic scope" value="Archaea"/>
</dbReference>
<organism evidence="1 2">
    <name type="scientific">Hyperthermus butylicus (strain DSM 5456 / JCM 9403 / PLM1-5)</name>
    <dbReference type="NCBI Taxonomy" id="415426"/>
    <lineage>
        <taxon>Archaea</taxon>
        <taxon>Thermoproteota</taxon>
        <taxon>Thermoprotei</taxon>
        <taxon>Desulfurococcales</taxon>
        <taxon>Pyrodictiaceae</taxon>
        <taxon>Hyperthermus</taxon>
    </lineage>
</organism>
<dbReference type="GeneID" id="4781843"/>
<dbReference type="EMBL" id="CP000493">
    <property type="protein sequence ID" value="ABM81178.1"/>
    <property type="molecule type" value="Genomic_DNA"/>
</dbReference>
<sequence length="171" mass="19125">MIPVLLIIPIAAFTIYSYGYSPLPGLSLDLKLYANQNGNLVDRTSILEKDNVIVVLLVEAVAPHNYPEDLPVVYKGAFKGKGLIYIPAKKLKPIAKAWVEYHRARGIEKLDKAYAGLILHILVVDRAQKKVLYHVLDSISYKPIDVLAGKSLKYSLQTSNSKRYWQGSKDS</sequence>
<gene>
    <name evidence="1" type="ordered locus">Hbut_1350</name>
</gene>
<dbReference type="AlphaFoldDB" id="A2BMG7"/>